<keyword evidence="3 7" id="KW-0479">Metal-binding</keyword>
<evidence type="ECO:0000256" key="4">
    <source>
        <dbReference type="ARBA" id="ARBA00022833"/>
    </source>
</evidence>
<evidence type="ECO:0000313" key="11">
    <source>
        <dbReference type="Proteomes" id="UP000187455"/>
    </source>
</evidence>
<name>A0A1R0GRE2_9FUNG</name>
<feature type="chain" id="PRO_5012842042" description="Carbonic anhydrase" evidence="9">
    <location>
        <begin position="20"/>
        <end position="242"/>
    </location>
</feature>
<comment type="catalytic activity">
    <reaction evidence="6 8">
        <text>hydrogencarbonate + H(+) = CO2 + H2O</text>
        <dbReference type="Rhea" id="RHEA:10748"/>
        <dbReference type="ChEBI" id="CHEBI:15377"/>
        <dbReference type="ChEBI" id="CHEBI:15378"/>
        <dbReference type="ChEBI" id="CHEBI:16526"/>
        <dbReference type="ChEBI" id="CHEBI:17544"/>
        <dbReference type="EC" id="4.2.1.1"/>
    </reaction>
</comment>
<dbReference type="GO" id="GO:0071244">
    <property type="term" value="P:cellular response to carbon dioxide"/>
    <property type="evidence" value="ECO:0007669"/>
    <property type="project" value="TreeGrafter"/>
</dbReference>
<comment type="similarity">
    <text evidence="1 8">Belongs to the beta-class carbonic anhydrase family.</text>
</comment>
<dbReference type="GO" id="GO:0008270">
    <property type="term" value="F:zinc ion binding"/>
    <property type="evidence" value="ECO:0007669"/>
    <property type="project" value="UniProtKB-UniRule"/>
</dbReference>
<keyword evidence="11" id="KW-1185">Reference proteome</keyword>
<evidence type="ECO:0000256" key="3">
    <source>
        <dbReference type="ARBA" id="ARBA00022723"/>
    </source>
</evidence>
<evidence type="ECO:0000256" key="8">
    <source>
        <dbReference type="RuleBase" id="RU003956"/>
    </source>
</evidence>
<keyword evidence="4 7" id="KW-0862">Zinc</keyword>
<feature type="binding site" evidence="7">
    <location>
        <position position="142"/>
    </location>
    <ligand>
        <name>Zn(2+)</name>
        <dbReference type="ChEBI" id="CHEBI:29105"/>
    </ligand>
</feature>
<dbReference type="Gene3D" id="3.40.1050.10">
    <property type="entry name" value="Carbonic anhydrase"/>
    <property type="match status" value="1"/>
</dbReference>
<dbReference type="GO" id="GO:0034599">
    <property type="term" value="P:cellular response to oxidative stress"/>
    <property type="evidence" value="ECO:0007669"/>
    <property type="project" value="TreeGrafter"/>
</dbReference>
<sequence length="242" mass="26404">MLFKKGLTLLATVISVISAAPANPGAFAGKTQAEIEAYAETLGKFEKLQYMNTVFVSQSLAKDPNYFTSLVPGANPSIAYIGCVDPRNAIDIFTESQLGDIYEHRSIAGSVGVNDTNALAAIQFAVEFLQVKDIVLSGHTYCLGIKAVIESYDQLTGPLSPWLAPINELYVNNKQTFDTITDPYLKARLLNEMNVERLVNLVNGLDIVTNARNKGQTINVHGWLFQVENGSFINLNITKSAN</sequence>
<evidence type="ECO:0000313" key="10">
    <source>
        <dbReference type="EMBL" id="OLY79459.1"/>
    </source>
</evidence>
<gene>
    <name evidence="10" type="ORF">AYI68_g6476</name>
</gene>
<dbReference type="STRING" id="133383.A0A1R0GRE2"/>
<dbReference type="PANTHER" id="PTHR11002">
    <property type="entry name" value="CARBONIC ANHYDRASE"/>
    <property type="match status" value="1"/>
</dbReference>
<dbReference type="Proteomes" id="UP000187455">
    <property type="component" value="Unassembled WGS sequence"/>
</dbReference>
<comment type="caution">
    <text evidence="10">The sequence shown here is derived from an EMBL/GenBank/DDBJ whole genome shotgun (WGS) entry which is preliminary data.</text>
</comment>
<keyword evidence="9" id="KW-0732">Signal</keyword>
<evidence type="ECO:0000256" key="9">
    <source>
        <dbReference type="SAM" id="SignalP"/>
    </source>
</evidence>
<evidence type="ECO:0000256" key="6">
    <source>
        <dbReference type="ARBA" id="ARBA00048348"/>
    </source>
</evidence>
<feature type="binding site" evidence="7">
    <location>
        <position position="85"/>
    </location>
    <ligand>
        <name>Zn(2+)</name>
        <dbReference type="ChEBI" id="CHEBI:29105"/>
    </ligand>
</feature>
<reference evidence="10 11" key="1">
    <citation type="journal article" date="2016" name="Mol. Biol. Evol.">
        <title>Genome-Wide Survey of Gut Fungi (Harpellales) Reveals the First Horizontally Transferred Ubiquitin Gene from a Mosquito Host.</title>
        <authorList>
            <person name="Wang Y."/>
            <person name="White M.M."/>
            <person name="Kvist S."/>
            <person name="Moncalvo J.M."/>
        </authorList>
    </citation>
    <scope>NUCLEOTIDE SEQUENCE [LARGE SCALE GENOMIC DNA]</scope>
    <source>
        <strain evidence="10 11">ALG-7-W6</strain>
    </source>
</reference>
<proteinExistence type="inferred from homology"/>
<dbReference type="PANTHER" id="PTHR11002:SF76">
    <property type="entry name" value="CARBONIC ANHYDRASE"/>
    <property type="match status" value="1"/>
</dbReference>
<dbReference type="SUPFAM" id="SSF53056">
    <property type="entry name" value="beta-carbonic anhydrase, cab"/>
    <property type="match status" value="1"/>
</dbReference>
<dbReference type="InterPro" id="IPR001765">
    <property type="entry name" value="Carbonic_anhydrase"/>
</dbReference>
<accession>A0A1R0GRE2</accession>
<comment type="function">
    <text evidence="8">Reversible hydration of carbon dioxide.</text>
</comment>
<dbReference type="InterPro" id="IPR036874">
    <property type="entry name" value="Carbonic_anhydrase_sf"/>
</dbReference>
<evidence type="ECO:0000256" key="1">
    <source>
        <dbReference type="ARBA" id="ARBA00006217"/>
    </source>
</evidence>
<keyword evidence="5 8" id="KW-0456">Lyase</keyword>
<dbReference type="Pfam" id="PF00484">
    <property type="entry name" value="Pro_CA"/>
    <property type="match status" value="1"/>
</dbReference>
<comment type="cofactor">
    <cofactor evidence="7">
        <name>Zn(2+)</name>
        <dbReference type="ChEBI" id="CHEBI:29105"/>
    </cofactor>
    <text evidence="7">Binds 1 zinc ion per subunit.</text>
</comment>
<evidence type="ECO:0000256" key="5">
    <source>
        <dbReference type="ARBA" id="ARBA00023239"/>
    </source>
</evidence>
<dbReference type="SMART" id="SM00947">
    <property type="entry name" value="Pro_CA"/>
    <property type="match status" value="1"/>
</dbReference>
<dbReference type="AlphaFoldDB" id="A0A1R0GRE2"/>
<dbReference type="OrthoDB" id="10248475at2759"/>
<dbReference type="EMBL" id="LSSL01004435">
    <property type="protein sequence ID" value="OLY79459.1"/>
    <property type="molecule type" value="Genomic_DNA"/>
</dbReference>
<dbReference type="EC" id="4.2.1.1" evidence="2 8"/>
<feature type="binding site" evidence="7">
    <location>
        <position position="139"/>
    </location>
    <ligand>
        <name>Zn(2+)</name>
        <dbReference type="ChEBI" id="CHEBI:29105"/>
    </ligand>
</feature>
<evidence type="ECO:0000256" key="7">
    <source>
        <dbReference type="PIRSR" id="PIRSR601765-1"/>
    </source>
</evidence>
<dbReference type="GO" id="GO:0004089">
    <property type="term" value="F:carbonate dehydratase activity"/>
    <property type="evidence" value="ECO:0007669"/>
    <property type="project" value="UniProtKB-UniRule"/>
</dbReference>
<feature type="binding site" evidence="7">
    <location>
        <position position="83"/>
    </location>
    <ligand>
        <name>Zn(2+)</name>
        <dbReference type="ChEBI" id="CHEBI:29105"/>
    </ligand>
</feature>
<feature type="signal peptide" evidence="9">
    <location>
        <begin position="1"/>
        <end position="19"/>
    </location>
</feature>
<protein>
    <recommendedName>
        <fullName evidence="2 8">Carbonic anhydrase</fullName>
        <ecNumber evidence="2 8">4.2.1.1</ecNumber>
    </recommendedName>
    <alternativeName>
        <fullName evidence="8">Carbonate dehydratase</fullName>
    </alternativeName>
</protein>
<evidence type="ECO:0000256" key="2">
    <source>
        <dbReference type="ARBA" id="ARBA00012925"/>
    </source>
</evidence>
<organism evidence="10 11">
    <name type="scientific">Smittium mucronatum</name>
    <dbReference type="NCBI Taxonomy" id="133383"/>
    <lineage>
        <taxon>Eukaryota</taxon>
        <taxon>Fungi</taxon>
        <taxon>Fungi incertae sedis</taxon>
        <taxon>Zoopagomycota</taxon>
        <taxon>Kickxellomycotina</taxon>
        <taxon>Harpellomycetes</taxon>
        <taxon>Harpellales</taxon>
        <taxon>Legeriomycetaceae</taxon>
        <taxon>Smittium</taxon>
    </lineage>
</organism>